<dbReference type="InterPro" id="IPR046934">
    <property type="entry name" value="PIR2-like"/>
</dbReference>
<keyword evidence="1" id="KW-0862">Zinc</keyword>
<accession>M0ZWV4</accession>
<keyword evidence="1" id="KW-0863">Zinc-finger</keyword>
<feature type="domain" description="RING-type" evidence="3">
    <location>
        <begin position="59"/>
        <end position="99"/>
    </location>
</feature>
<dbReference type="InterPro" id="IPR001841">
    <property type="entry name" value="Znf_RING"/>
</dbReference>
<dbReference type="Gramene" id="PGSC0003DMT400009741">
    <property type="protein sequence ID" value="PGSC0003DMT400009741"/>
    <property type="gene ID" value="PGSC0003DMG400003810"/>
</dbReference>
<dbReference type="Gene3D" id="3.30.40.10">
    <property type="entry name" value="Zinc/RING finger domain, C3HC4 (zinc finger)"/>
    <property type="match status" value="1"/>
</dbReference>
<reference evidence="4" key="2">
    <citation type="submission" date="2015-06" db="UniProtKB">
        <authorList>
            <consortium name="EnsemblPlants"/>
        </authorList>
    </citation>
    <scope>IDENTIFICATION</scope>
    <source>
        <strain evidence="4">DM1-3 516 R44</strain>
    </source>
</reference>
<dbReference type="AlphaFoldDB" id="M0ZWV4"/>
<dbReference type="SUPFAM" id="SSF57850">
    <property type="entry name" value="RING/U-box"/>
    <property type="match status" value="1"/>
</dbReference>
<organism evidence="4 5">
    <name type="scientific">Solanum tuberosum</name>
    <name type="common">Potato</name>
    <dbReference type="NCBI Taxonomy" id="4113"/>
    <lineage>
        <taxon>Eukaryota</taxon>
        <taxon>Viridiplantae</taxon>
        <taxon>Streptophyta</taxon>
        <taxon>Embryophyta</taxon>
        <taxon>Tracheophyta</taxon>
        <taxon>Spermatophyta</taxon>
        <taxon>Magnoliopsida</taxon>
        <taxon>eudicotyledons</taxon>
        <taxon>Gunneridae</taxon>
        <taxon>Pentapetalae</taxon>
        <taxon>asterids</taxon>
        <taxon>lamiids</taxon>
        <taxon>Solanales</taxon>
        <taxon>Solanaceae</taxon>
        <taxon>Solanoideae</taxon>
        <taxon>Solaneae</taxon>
        <taxon>Solanum</taxon>
    </lineage>
</organism>
<feature type="coiled-coil region" evidence="2">
    <location>
        <begin position="1"/>
        <end position="28"/>
    </location>
</feature>
<keyword evidence="5" id="KW-1185">Reference proteome</keyword>
<evidence type="ECO:0000256" key="2">
    <source>
        <dbReference type="SAM" id="Coils"/>
    </source>
</evidence>
<name>M0ZWV4_SOLTU</name>
<dbReference type="InterPro" id="IPR013083">
    <property type="entry name" value="Znf_RING/FYVE/PHD"/>
</dbReference>
<dbReference type="PANTHER" id="PTHR46405">
    <property type="entry name" value="OS05G0141500 PROTEIN"/>
    <property type="match status" value="1"/>
</dbReference>
<evidence type="ECO:0000313" key="4">
    <source>
        <dbReference type="EnsemblPlants" id="PGSC0003DMT400009741"/>
    </source>
</evidence>
<dbReference type="HOGENOM" id="CLU_170671_3_0_1"/>
<dbReference type="GO" id="GO:0008270">
    <property type="term" value="F:zinc ion binding"/>
    <property type="evidence" value="ECO:0007669"/>
    <property type="project" value="UniProtKB-KW"/>
</dbReference>
<proteinExistence type="predicted"/>
<evidence type="ECO:0000256" key="1">
    <source>
        <dbReference type="PROSITE-ProRule" id="PRU00175"/>
    </source>
</evidence>
<dbReference type="EnsemblPlants" id="PGSC0003DMT400009741">
    <property type="protein sequence ID" value="PGSC0003DMT400009741"/>
    <property type="gene ID" value="PGSC0003DMG400003810"/>
</dbReference>
<evidence type="ECO:0000313" key="5">
    <source>
        <dbReference type="Proteomes" id="UP000011115"/>
    </source>
</evidence>
<dbReference type="PaxDb" id="4113-PGSC0003DMT400009741"/>
<dbReference type="CDD" id="cd23128">
    <property type="entry name" value="RING-HC_MIP1-like"/>
    <property type="match status" value="1"/>
</dbReference>
<reference evidence="5" key="1">
    <citation type="journal article" date="2011" name="Nature">
        <title>Genome sequence and analysis of the tuber crop potato.</title>
        <authorList>
            <consortium name="The Potato Genome Sequencing Consortium"/>
        </authorList>
    </citation>
    <scope>NUCLEOTIDE SEQUENCE [LARGE SCALE GENOMIC DNA]</scope>
    <source>
        <strain evidence="5">cv. DM1-3 516 R44</strain>
    </source>
</reference>
<dbReference type="Proteomes" id="UP000011115">
    <property type="component" value="Unassembled WGS sequence"/>
</dbReference>
<dbReference type="eggNOG" id="ENOG502QWJB">
    <property type="taxonomic scope" value="Eukaryota"/>
</dbReference>
<sequence length="114" mass="13102">MQKYKEEIQKCESEISQLRFQYEKSKIEALKQGIPQLTKGLAAYAESSDSNVVKMERECVMCMNEQISVVFLPCAHQVLCEDCNVLHQKKGMDECPSCRTPIKERISVHFPDSE</sequence>
<dbReference type="Pfam" id="PF13920">
    <property type="entry name" value="zf-C3HC4_3"/>
    <property type="match status" value="1"/>
</dbReference>
<dbReference type="PROSITE" id="PS50089">
    <property type="entry name" value="ZF_RING_2"/>
    <property type="match status" value="1"/>
</dbReference>
<dbReference type="InParanoid" id="M0ZWV4"/>
<keyword evidence="1" id="KW-0479">Metal-binding</keyword>
<keyword evidence="2" id="KW-0175">Coiled coil</keyword>
<dbReference type="PANTHER" id="PTHR46405:SF9">
    <property type="entry name" value="E3 UBIQUITIN-PROTEIN LIGASE RF298"/>
    <property type="match status" value="1"/>
</dbReference>
<evidence type="ECO:0000259" key="3">
    <source>
        <dbReference type="PROSITE" id="PS50089"/>
    </source>
</evidence>
<dbReference type="OMA" id="VERECLM"/>
<protein>
    <submittedName>
        <fullName evidence="4">Nutrient reservoir</fullName>
    </submittedName>
</protein>